<evidence type="ECO:0000313" key="2">
    <source>
        <dbReference type="Proteomes" id="UP000499080"/>
    </source>
</evidence>
<keyword evidence="2" id="KW-1185">Reference proteome</keyword>
<proteinExistence type="predicted"/>
<gene>
    <name evidence="1" type="ORF">AVEN_176267_1</name>
</gene>
<dbReference type="AlphaFoldDB" id="A0A4Y2LE44"/>
<dbReference type="EMBL" id="BGPR01005595">
    <property type="protein sequence ID" value="GBN11617.1"/>
    <property type="molecule type" value="Genomic_DNA"/>
</dbReference>
<dbReference type="Proteomes" id="UP000499080">
    <property type="component" value="Unassembled WGS sequence"/>
</dbReference>
<reference evidence="1 2" key="1">
    <citation type="journal article" date="2019" name="Sci. Rep.">
        <title>Orb-weaving spider Araneus ventricosus genome elucidates the spidroin gene catalogue.</title>
        <authorList>
            <person name="Kono N."/>
            <person name="Nakamura H."/>
            <person name="Ohtoshi R."/>
            <person name="Moran D.A.P."/>
            <person name="Shinohara A."/>
            <person name="Yoshida Y."/>
            <person name="Fujiwara M."/>
            <person name="Mori M."/>
            <person name="Tomita M."/>
            <person name="Arakawa K."/>
        </authorList>
    </citation>
    <scope>NUCLEOTIDE SEQUENCE [LARGE SCALE GENOMIC DNA]</scope>
</reference>
<comment type="caution">
    <text evidence="1">The sequence shown here is derived from an EMBL/GenBank/DDBJ whole genome shotgun (WGS) entry which is preliminary data.</text>
</comment>
<name>A0A4Y2LE44_ARAVE</name>
<protein>
    <submittedName>
        <fullName evidence="1">Uncharacterized protein</fullName>
    </submittedName>
</protein>
<accession>A0A4Y2LE44</accession>
<sequence>MGQSRIDRDKGLKIPLGKLEGKGATSKTVDINKWGRCSSLDTTAFKRKILKSYVVDQTFLHRCEDGSYKCGSKLRATTQTGPRVASKWVVSSSRGQRCLPFAIQPGCIGALEINAAASVFSETGQGLDLGTGGSQVRNPILLKIRRVWGLLHAKSYVVAKRPPVGVARKFGDGGASSGAVLVI</sequence>
<organism evidence="1 2">
    <name type="scientific">Araneus ventricosus</name>
    <name type="common">Orbweaver spider</name>
    <name type="synonym">Epeira ventricosa</name>
    <dbReference type="NCBI Taxonomy" id="182803"/>
    <lineage>
        <taxon>Eukaryota</taxon>
        <taxon>Metazoa</taxon>
        <taxon>Ecdysozoa</taxon>
        <taxon>Arthropoda</taxon>
        <taxon>Chelicerata</taxon>
        <taxon>Arachnida</taxon>
        <taxon>Araneae</taxon>
        <taxon>Araneomorphae</taxon>
        <taxon>Entelegynae</taxon>
        <taxon>Araneoidea</taxon>
        <taxon>Araneidae</taxon>
        <taxon>Araneus</taxon>
    </lineage>
</organism>
<evidence type="ECO:0000313" key="1">
    <source>
        <dbReference type="EMBL" id="GBN11617.1"/>
    </source>
</evidence>